<dbReference type="Gene3D" id="3.40.50.300">
    <property type="entry name" value="P-loop containing nucleotide triphosphate hydrolases"/>
    <property type="match status" value="1"/>
</dbReference>
<evidence type="ECO:0000259" key="4">
    <source>
        <dbReference type="SMART" id="SM00382"/>
    </source>
</evidence>
<proteinExistence type="inferred from homology"/>
<keyword evidence="2" id="KW-0547">Nucleotide-binding</keyword>
<comment type="similarity">
    <text evidence="1">Belongs to the AAA ATPase family.</text>
</comment>
<feature type="domain" description="AAA+ ATPase" evidence="4">
    <location>
        <begin position="576"/>
        <end position="708"/>
    </location>
</feature>
<protein>
    <submittedName>
        <fullName evidence="5">Proteasome-associated ATPase</fullName>
    </submittedName>
</protein>
<accession>A0A2R8BKM9</accession>
<dbReference type="EMBL" id="OMOQ01000002">
    <property type="protein sequence ID" value="SPH23936.1"/>
    <property type="molecule type" value="Genomic_DNA"/>
</dbReference>
<evidence type="ECO:0000256" key="3">
    <source>
        <dbReference type="ARBA" id="ARBA00022840"/>
    </source>
</evidence>
<keyword evidence="6" id="KW-1185">Reference proteome</keyword>
<dbReference type="SMART" id="SM00382">
    <property type="entry name" value="AAA"/>
    <property type="match status" value="1"/>
</dbReference>
<dbReference type="CDD" id="cd19481">
    <property type="entry name" value="RecA-like_protease"/>
    <property type="match status" value="1"/>
</dbReference>
<reference evidence="5 6" key="1">
    <citation type="submission" date="2018-03" db="EMBL/GenBank/DDBJ databases">
        <authorList>
            <person name="Keele B.F."/>
        </authorList>
    </citation>
    <scope>NUCLEOTIDE SEQUENCE [LARGE SCALE GENOMIC DNA]</scope>
    <source>
        <strain evidence="5 6">CECT 8626</strain>
    </source>
</reference>
<dbReference type="PANTHER" id="PTHR23073">
    <property type="entry name" value="26S PROTEASOME REGULATORY SUBUNIT"/>
    <property type="match status" value="1"/>
</dbReference>
<name>A0A2R8BKM9_9RHOB</name>
<dbReference type="Pfam" id="PF00004">
    <property type="entry name" value="AAA"/>
    <property type="match status" value="1"/>
</dbReference>
<evidence type="ECO:0000313" key="6">
    <source>
        <dbReference type="Proteomes" id="UP000244924"/>
    </source>
</evidence>
<gene>
    <name evidence="5" type="primary">mpa</name>
    <name evidence="5" type="ORF">DEA8626_03013</name>
</gene>
<evidence type="ECO:0000313" key="5">
    <source>
        <dbReference type="EMBL" id="SPH23936.1"/>
    </source>
</evidence>
<evidence type="ECO:0000256" key="2">
    <source>
        <dbReference type="ARBA" id="ARBA00022741"/>
    </source>
</evidence>
<dbReference type="GO" id="GO:0000502">
    <property type="term" value="C:proteasome complex"/>
    <property type="evidence" value="ECO:0007669"/>
    <property type="project" value="UniProtKB-KW"/>
</dbReference>
<dbReference type="Proteomes" id="UP000244924">
    <property type="component" value="Unassembled WGS sequence"/>
</dbReference>
<keyword evidence="5" id="KW-0647">Proteasome</keyword>
<dbReference type="AlphaFoldDB" id="A0A2R8BKM9"/>
<keyword evidence="3" id="KW-0067">ATP-binding</keyword>
<dbReference type="InterPro" id="IPR027417">
    <property type="entry name" value="P-loop_NTPase"/>
</dbReference>
<organism evidence="5 6">
    <name type="scientific">Albidovulum aquaemixtae</name>
    <dbReference type="NCBI Taxonomy" id="1542388"/>
    <lineage>
        <taxon>Bacteria</taxon>
        <taxon>Pseudomonadati</taxon>
        <taxon>Pseudomonadota</taxon>
        <taxon>Alphaproteobacteria</taxon>
        <taxon>Rhodobacterales</taxon>
        <taxon>Paracoccaceae</taxon>
        <taxon>Albidovulum</taxon>
    </lineage>
</organism>
<dbReference type="GO" id="GO:0005524">
    <property type="term" value="F:ATP binding"/>
    <property type="evidence" value="ECO:0007669"/>
    <property type="project" value="UniProtKB-KW"/>
</dbReference>
<dbReference type="GO" id="GO:0016887">
    <property type="term" value="F:ATP hydrolysis activity"/>
    <property type="evidence" value="ECO:0007669"/>
    <property type="project" value="InterPro"/>
</dbReference>
<evidence type="ECO:0000256" key="1">
    <source>
        <dbReference type="ARBA" id="ARBA00006914"/>
    </source>
</evidence>
<sequence>MALTRTFIGPFRRRAFADGLRALLEDDPNLSVTALVDPEDVERHLAADQPTVLILEDRAGENEVHPLPRSPFVAVILVSSEGTDVQIALNQLDSARLRDAIGLAEQTAHPKVISLSDVRPVQPPLALPHFRHGGESALRSVTDWLDAAFALALDRLVAARGGDAGGWSGDLAALMAGFGAADTSEEARLFGIMLETPLWQQRLFRTFALEPAEVRAICLAAAPDLDQRYAWAYGLLQNNYAEPRPSGSTLAHLLDPDLVGAEFTALVTGRRLFARYGLVRPAPAPADRAGEPQPGYRAAPAILDLMLGKRPRGGGGWWLQAAALPALAELTADLERLFTHVADPVATIAPGAHDGAEEVAAALLAIGRPVLRADAWALESEEKLIDLALHARLHDAVLLLEGLDQASDAARSLCLSTDLQGLVDGLVLDGVASAPKAARATVALNIGRVEAEDRKKRWAFAMRDNGLGSDEETSAGLAARLRFRLSDIRLVAELAAGRRRAGDTSDTEDLMLEAARHVSIRHAPATVRRPPLHFDWTDLVLPERIEAQVKAVPTHVVNGPTVLDHWGYSRRLSYGRGVGALFCGASGTGKTMSAQVIARALGVDLMQVELSRCVSKYIGETEKNIDACFRAADAASACLLFDEADAMFGKRTQIKDAHDRHANVEVAYLLQRIEAYEGLVILTSNLKANIDPAFLRRLRFVIDFPFPNAAERQMIWERAIPDTAPCAEDLDVAFLARRLELSGGSIQQIAVNAAFAAASDGGVIEMRHVMAATRAELIKMGQFTAERALEDPPSRALITRGRA</sequence>
<dbReference type="InterPro" id="IPR003593">
    <property type="entry name" value="AAA+_ATPase"/>
</dbReference>
<dbReference type="SUPFAM" id="SSF52540">
    <property type="entry name" value="P-loop containing nucleoside triphosphate hydrolases"/>
    <property type="match status" value="1"/>
</dbReference>
<dbReference type="InterPro" id="IPR050221">
    <property type="entry name" value="26S_Proteasome_ATPase"/>
</dbReference>
<dbReference type="InterPro" id="IPR003959">
    <property type="entry name" value="ATPase_AAA_core"/>
</dbReference>